<dbReference type="EMBL" id="JACXVP010000008">
    <property type="protein sequence ID" value="KAG5589227.1"/>
    <property type="molecule type" value="Genomic_DNA"/>
</dbReference>
<keyword evidence="4 6" id="KW-0964">Secreted</keyword>
<feature type="chain" id="PRO_5039963764" description="S-protein homolog" evidence="6">
    <location>
        <begin position="29"/>
        <end position="159"/>
    </location>
</feature>
<comment type="subcellular location">
    <subcellularLocation>
        <location evidence="1 6">Secreted</location>
    </subcellularLocation>
</comment>
<evidence type="ECO:0000256" key="6">
    <source>
        <dbReference type="RuleBase" id="RU367044"/>
    </source>
</evidence>
<dbReference type="Proteomes" id="UP000824120">
    <property type="component" value="Chromosome 8"/>
</dbReference>
<dbReference type="GO" id="GO:0060320">
    <property type="term" value="P:rejection of self pollen"/>
    <property type="evidence" value="ECO:0007669"/>
    <property type="project" value="UniProtKB-KW"/>
</dbReference>
<evidence type="ECO:0000256" key="4">
    <source>
        <dbReference type="ARBA" id="ARBA00022525"/>
    </source>
</evidence>
<proteinExistence type="inferred from homology"/>
<organism evidence="7 8">
    <name type="scientific">Solanum commersonii</name>
    <name type="common">Commerson's wild potato</name>
    <name type="synonym">Commerson's nightshade</name>
    <dbReference type="NCBI Taxonomy" id="4109"/>
    <lineage>
        <taxon>Eukaryota</taxon>
        <taxon>Viridiplantae</taxon>
        <taxon>Streptophyta</taxon>
        <taxon>Embryophyta</taxon>
        <taxon>Tracheophyta</taxon>
        <taxon>Spermatophyta</taxon>
        <taxon>Magnoliopsida</taxon>
        <taxon>eudicotyledons</taxon>
        <taxon>Gunneridae</taxon>
        <taxon>Pentapetalae</taxon>
        <taxon>asterids</taxon>
        <taxon>lamiids</taxon>
        <taxon>Solanales</taxon>
        <taxon>Solanaceae</taxon>
        <taxon>Solanoideae</taxon>
        <taxon>Solaneae</taxon>
        <taxon>Solanum</taxon>
    </lineage>
</organism>
<feature type="signal peptide" evidence="6">
    <location>
        <begin position="1"/>
        <end position="28"/>
    </location>
</feature>
<protein>
    <recommendedName>
        <fullName evidence="6">S-protein homolog</fullName>
    </recommendedName>
</protein>
<dbReference type="AlphaFoldDB" id="A0A9J5XLU2"/>
<dbReference type="InterPro" id="IPR010264">
    <property type="entry name" value="Self-incomp_S1"/>
</dbReference>
<keyword evidence="8" id="KW-1185">Reference proteome</keyword>
<accession>A0A9J5XLU2</accession>
<gene>
    <name evidence="7" type="ORF">H5410_039741</name>
</gene>
<evidence type="ECO:0000313" key="8">
    <source>
        <dbReference type="Proteomes" id="UP000824120"/>
    </source>
</evidence>
<name>A0A9J5XLU2_SOLCO</name>
<reference evidence="7 8" key="1">
    <citation type="submission" date="2020-09" db="EMBL/GenBank/DDBJ databases">
        <title>De no assembly of potato wild relative species, Solanum commersonii.</title>
        <authorList>
            <person name="Cho K."/>
        </authorList>
    </citation>
    <scope>NUCLEOTIDE SEQUENCE [LARGE SCALE GENOMIC DNA]</scope>
    <source>
        <strain evidence="7">LZ3.2</strain>
        <tissue evidence="7">Leaf</tissue>
    </source>
</reference>
<evidence type="ECO:0000256" key="3">
    <source>
        <dbReference type="ARBA" id="ARBA00022471"/>
    </source>
</evidence>
<dbReference type="Pfam" id="PF05938">
    <property type="entry name" value="Self-incomp_S1"/>
    <property type="match status" value="1"/>
</dbReference>
<evidence type="ECO:0000256" key="5">
    <source>
        <dbReference type="ARBA" id="ARBA00022729"/>
    </source>
</evidence>
<evidence type="ECO:0000256" key="2">
    <source>
        <dbReference type="ARBA" id="ARBA00005581"/>
    </source>
</evidence>
<comment type="similarity">
    <text evidence="2 6">Belongs to the plant self-incompatibility (S1) protein family.</text>
</comment>
<dbReference type="GO" id="GO:0005576">
    <property type="term" value="C:extracellular region"/>
    <property type="evidence" value="ECO:0007669"/>
    <property type="project" value="UniProtKB-SubCell"/>
</dbReference>
<evidence type="ECO:0000313" key="7">
    <source>
        <dbReference type="EMBL" id="KAG5589227.1"/>
    </source>
</evidence>
<dbReference type="PANTHER" id="PTHR31232">
    <property type="match status" value="1"/>
</dbReference>
<keyword evidence="5 6" id="KW-0732">Signal</keyword>
<keyword evidence="3 6" id="KW-0713">Self-incompatibility</keyword>
<comment type="caution">
    <text evidence="7">The sequence shown here is derived from an EMBL/GenBank/DDBJ whole genome shotgun (WGS) entry which is preliminary data.</text>
</comment>
<sequence length="159" mass="18754">MAYFIAYTKVQLLLLISFIINLVMMTNASSFEPNVTESFEPQVTENFVSNVPYNTAPLRVHCQSEDDDLGVRTLQRKENFDFSFRQNFWGDTHFYCAFSWGLNNNAFDVYFKRKSPCKFKFPMKDIYCTWLVKESGFYFARTSDPNPSPGDFRFVYPWL</sequence>
<dbReference type="PANTHER" id="PTHR31232:SF137">
    <property type="entry name" value="S-PROTEIN HOMOLOG"/>
    <property type="match status" value="1"/>
</dbReference>
<dbReference type="OrthoDB" id="1024190at2759"/>
<evidence type="ECO:0000256" key="1">
    <source>
        <dbReference type="ARBA" id="ARBA00004613"/>
    </source>
</evidence>